<evidence type="ECO:0000256" key="13">
    <source>
        <dbReference type="PROSITE-ProRule" id="PRU00331"/>
    </source>
</evidence>
<keyword evidence="4" id="KW-0645">Protease</keyword>
<evidence type="ECO:0000256" key="4">
    <source>
        <dbReference type="ARBA" id="ARBA00022670"/>
    </source>
</evidence>
<evidence type="ECO:0000313" key="17">
    <source>
        <dbReference type="Proteomes" id="UP000557426"/>
    </source>
</evidence>
<dbReference type="AlphaFoldDB" id="A0A7L3F7S3"/>
<feature type="non-terminal residue" evidence="16">
    <location>
        <position position="360"/>
    </location>
</feature>
<keyword evidence="17" id="KW-1185">Reference proteome</keyword>
<evidence type="ECO:0000256" key="1">
    <source>
        <dbReference type="ARBA" id="ARBA00000707"/>
    </source>
</evidence>
<sequence>MESIFHERQEGSLCAQHCLNNLLQGEYFSPVELSSIAQQLDEEERMRMAEGGVSSEEYRTFLQQPSVNMDDSGFFSIQVISNALKVWGLELILFNSPEYQRLGIDPINEKSFICNYKEHWFTVRKLGKQWFNLNSLLMGPELISDTYLALFLAQLQQEGYSIFVVKGDLPDCEADQLLQMIRVQQMQRPKLIGEETAQSRDKRLPRSDMDQAIEVNHPFDGTGMLDEDEENFQRALALSRQEIDMEDEEADLRRAIQLSMQGNRRSEFLGSVPQSVPHSSQTESLSSEELRRRRQAYFDKQQQQPQEQDQTPNLYDKPSLSSSPPETDPGGDMSEEDMLQAAMNMSLESVRNHLNMEGDK</sequence>
<protein>
    <recommendedName>
        <fullName evidence="3">ubiquitinyl hydrolase 1</fullName>
        <ecNumber evidence="3">3.4.19.12</ecNumber>
    </recommendedName>
</protein>
<feature type="active site" description="Proton acceptor" evidence="12">
    <location>
        <position position="119"/>
    </location>
</feature>
<comment type="catalytic activity">
    <reaction evidence="1">
        <text>Thiol-dependent hydrolysis of ester, thioester, amide, peptide and isopeptide bonds formed by the C-terminal Gly of ubiquitin (a 76-residue protein attached to proteins as an intracellular targeting signal).</text>
        <dbReference type="EC" id="3.4.19.12"/>
    </reaction>
</comment>
<dbReference type="GO" id="GO:0005634">
    <property type="term" value="C:nucleus"/>
    <property type="evidence" value="ECO:0007669"/>
    <property type="project" value="UniProtKB-SubCell"/>
</dbReference>
<dbReference type="GO" id="GO:0004843">
    <property type="term" value="F:cysteine-type deubiquitinase activity"/>
    <property type="evidence" value="ECO:0007669"/>
    <property type="project" value="UniProtKB-EC"/>
</dbReference>
<dbReference type="EC" id="3.4.19.12" evidence="3"/>
<reference evidence="16 17" key="1">
    <citation type="submission" date="2019-09" db="EMBL/GenBank/DDBJ databases">
        <title>Bird 10,000 Genomes (B10K) Project - Family phase.</title>
        <authorList>
            <person name="Zhang G."/>
        </authorList>
    </citation>
    <scope>NUCLEOTIDE SEQUENCE [LARGE SCALE GENOMIC DNA]</scope>
    <source>
        <strain evidence="16">B10K-DU-011-47</strain>
        <tissue evidence="16">Mixed tissue sample</tissue>
    </source>
</reference>
<evidence type="ECO:0000259" key="15">
    <source>
        <dbReference type="PROSITE" id="PS50957"/>
    </source>
</evidence>
<evidence type="ECO:0000256" key="12">
    <source>
        <dbReference type="PIRSR" id="PIRSR633865-1"/>
    </source>
</evidence>
<dbReference type="Pfam" id="PF02099">
    <property type="entry name" value="Josephin"/>
    <property type="match status" value="1"/>
</dbReference>
<feature type="active site" evidence="13">
    <location>
        <position position="119"/>
    </location>
</feature>
<dbReference type="SMART" id="SM00726">
    <property type="entry name" value="UIM"/>
    <property type="match status" value="3"/>
</dbReference>
<dbReference type="Gene3D" id="3.90.70.40">
    <property type="match status" value="1"/>
</dbReference>
<feature type="domain" description="Josephin" evidence="15">
    <location>
        <begin position="1"/>
        <end position="180"/>
    </location>
</feature>
<keyword evidence="8" id="KW-0788">Thiol protease</keyword>
<dbReference type="PANTHER" id="PTHR14159">
    <property type="entry name" value="ATAXIN-3-RELATED"/>
    <property type="match status" value="1"/>
</dbReference>
<evidence type="ECO:0000256" key="10">
    <source>
        <dbReference type="ARBA" id="ARBA00023163"/>
    </source>
</evidence>
<evidence type="ECO:0000256" key="9">
    <source>
        <dbReference type="ARBA" id="ARBA00023015"/>
    </source>
</evidence>
<dbReference type="InterPro" id="IPR003903">
    <property type="entry name" value="UIM_dom"/>
</dbReference>
<dbReference type="SMART" id="SM01246">
    <property type="entry name" value="Josephin"/>
    <property type="match status" value="1"/>
</dbReference>
<keyword evidence="6" id="KW-0833">Ubl conjugation pathway</keyword>
<dbReference type="PROSITE" id="PS50330">
    <property type="entry name" value="UIM"/>
    <property type="match status" value="3"/>
</dbReference>
<feature type="non-terminal residue" evidence="16">
    <location>
        <position position="1"/>
    </location>
</feature>
<dbReference type="Pfam" id="PF02809">
    <property type="entry name" value="UIM"/>
    <property type="match status" value="3"/>
</dbReference>
<feature type="active site" description="Nucleophile" evidence="12">
    <location>
        <position position="14"/>
    </location>
</feature>
<evidence type="ECO:0000256" key="3">
    <source>
        <dbReference type="ARBA" id="ARBA00012759"/>
    </source>
</evidence>
<dbReference type="GO" id="GO:0006508">
    <property type="term" value="P:proteolysis"/>
    <property type="evidence" value="ECO:0007669"/>
    <property type="project" value="UniProtKB-KW"/>
</dbReference>
<comment type="caution">
    <text evidence="16">The sequence shown here is derived from an EMBL/GenBank/DDBJ whole genome shotgun (WGS) entry which is preliminary data.</text>
</comment>
<evidence type="ECO:0000313" key="16">
    <source>
        <dbReference type="EMBL" id="NXT76924.1"/>
    </source>
</evidence>
<dbReference type="GO" id="GO:0016579">
    <property type="term" value="P:protein deubiquitination"/>
    <property type="evidence" value="ECO:0007669"/>
    <property type="project" value="InterPro"/>
</dbReference>
<evidence type="ECO:0000256" key="2">
    <source>
        <dbReference type="ARBA" id="ARBA00004123"/>
    </source>
</evidence>
<gene>
    <name evidence="16" type="primary">Atxn3</name>
    <name evidence="16" type="ORF">ZAPATR_R02852</name>
</gene>
<evidence type="ECO:0000256" key="7">
    <source>
        <dbReference type="ARBA" id="ARBA00022801"/>
    </source>
</evidence>
<feature type="region of interest" description="Disordered" evidence="14">
    <location>
        <begin position="191"/>
        <end position="212"/>
    </location>
</feature>
<evidence type="ECO:0000256" key="5">
    <source>
        <dbReference type="ARBA" id="ARBA00022737"/>
    </source>
</evidence>
<feature type="region of interest" description="Disordered" evidence="14">
    <location>
        <begin position="269"/>
        <end position="338"/>
    </location>
</feature>
<feature type="compositionally biased region" description="Basic and acidic residues" evidence="14">
    <location>
        <begin position="191"/>
        <end position="209"/>
    </location>
</feature>
<dbReference type="Pfam" id="PF16619">
    <property type="entry name" value="SUIM_assoc"/>
    <property type="match status" value="1"/>
</dbReference>
<keyword evidence="5" id="KW-0677">Repeat</keyword>
<dbReference type="InterPro" id="IPR033865">
    <property type="entry name" value="Ataxin-3"/>
</dbReference>
<keyword evidence="10" id="KW-0804">Transcription</keyword>
<name>A0A7L3F7S3_9GRUI</name>
<dbReference type="Gene3D" id="1.10.287.10">
    <property type="entry name" value="S15/NS1, RNA-binding"/>
    <property type="match status" value="1"/>
</dbReference>
<organism evidence="16 17">
    <name type="scientific">Zapornia atra</name>
    <name type="common">Henderson crake</name>
    <dbReference type="NCBI Taxonomy" id="2585822"/>
    <lineage>
        <taxon>Eukaryota</taxon>
        <taxon>Metazoa</taxon>
        <taxon>Chordata</taxon>
        <taxon>Craniata</taxon>
        <taxon>Vertebrata</taxon>
        <taxon>Euteleostomi</taxon>
        <taxon>Archelosauria</taxon>
        <taxon>Archosauria</taxon>
        <taxon>Dinosauria</taxon>
        <taxon>Saurischia</taxon>
        <taxon>Theropoda</taxon>
        <taxon>Coelurosauria</taxon>
        <taxon>Aves</taxon>
        <taxon>Neognathae</taxon>
        <taxon>Neoaves</taxon>
        <taxon>Gruiformes</taxon>
        <taxon>Rallidae</taxon>
        <taxon>Zapornia</taxon>
    </lineage>
</organism>
<dbReference type="Proteomes" id="UP000557426">
    <property type="component" value="Unassembled WGS sequence"/>
</dbReference>
<dbReference type="InterPro" id="IPR006155">
    <property type="entry name" value="Josephin"/>
</dbReference>
<dbReference type="FunFam" id="1.10.287.10:FF:000005">
    <property type="entry name" value="ataxin-3 isoform X1"/>
    <property type="match status" value="1"/>
</dbReference>
<proteinExistence type="predicted"/>
<evidence type="ECO:0000256" key="6">
    <source>
        <dbReference type="ARBA" id="ARBA00022786"/>
    </source>
</evidence>
<feature type="active site" evidence="13">
    <location>
        <position position="14"/>
    </location>
</feature>
<evidence type="ECO:0000256" key="8">
    <source>
        <dbReference type="ARBA" id="ARBA00022807"/>
    </source>
</evidence>
<comment type="subcellular location">
    <subcellularLocation>
        <location evidence="2">Nucleus</location>
    </subcellularLocation>
</comment>
<dbReference type="PROSITE" id="PS50957">
    <property type="entry name" value="JOSEPHIN"/>
    <property type="match status" value="1"/>
</dbReference>
<dbReference type="PANTHER" id="PTHR14159:SF0">
    <property type="entry name" value="ATAXIN-3-RELATED"/>
    <property type="match status" value="1"/>
</dbReference>
<feature type="compositionally biased region" description="Low complexity" evidence="14">
    <location>
        <begin position="301"/>
        <end position="310"/>
    </location>
</feature>
<keyword evidence="9" id="KW-0805">Transcription regulation</keyword>
<dbReference type="EMBL" id="VZTU01010297">
    <property type="protein sequence ID" value="NXT76924.1"/>
    <property type="molecule type" value="Genomic_DNA"/>
</dbReference>
<accession>A0A7L3F7S3</accession>
<keyword evidence="7 13" id="KW-0378">Hydrolase</keyword>
<evidence type="ECO:0000256" key="11">
    <source>
        <dbReference type="ARBA" id="ARBA00023242"/>
    </source>
</evidence>
<keyword evidence="11" id="KW-0539">Nucleus</keyword>
<feature type="active site" evidence="12 13">
    <location>
        <position position="134"/>
    </location>
</feature>
<dbReference type="FunFam" id="3.90.70.40:FF:000005">
    <property type="entry name" value="Ataxin 3"/>
    <property type="match status" value="1"/>
</dbReference>
<feature type="compositionally biased region" description="Polar residues" evidence="14">
    <location>
        <begin position="272"/>
        <end position="282"/>
    </location>
</feature>
<evidence type="ECO:0000256" key="14">
    <source>
        <dbReference type="SAM" id="MobiDB-lite"/>
    </source>
</evidence>
<dbReference type="PRINTS" id="PR01233">
    <property type="entry name" value="JOSEPHIN"/>
</dbReference>